<sequence length="441" mass="48466">MSTPRGMPEGEGRMEGPEDSGADTTDGAGSAGATDIDWWSTLADPGFLRHPYPELARLQALGPVHFDQRSGVYFVLGHAAFARIVKAPQMGRDTRHWADGWCSEAYRARDPLGYRLFSEFHPQMINMDGADHARMRGVYEPAFRAQPTKALVPLVEAEARRLLDALPRRGSVDFMEAYAGPLPLRVLCALFDIPESLDETIGRWSASLIRIGDIMMTPDQKREALDALTEFKAFLREMVAARRAAPCDSLMDMAIRAYDAGTLNEEETLTNLVSMLIAGHETTVTLIGNGMLLLLRHPDQMARLRADPGLMRPAVEEFLRLEPGGNMILRIAREDFEVEGTVIPAGAPVIGLIGAINRDPDRFADPHACDIGRGGNAHFTFGGGAHFCIGAPLARLEAQVAFSELLARFPRIDPDGPEHWRLDRLNARGLARLPVRLEAAS</sequence>
<dbReference type="SUPFAM" id="SSF48264">
    <property type="entry name" value="Cytochrome P450"/>
    <property type="match status" value="1"/>
</dbReference>
<evidence type="ECO:0000313" key="10">
    <source>
        <dbReference type="EMBL" id="MQX35692.1"/>
    </source>
</evidence>
<evidence type="ECO:0000256" key="8">
    <source>
        <dbReference type="RuleBase" id="RU000461"/>
    </source>
</evidence>
<dbReference type="InterPro" id="IPR036396">
    <property type="entry name" value="Cyt_P450_sf"/>
</dbReference>
<evidence type="ECO:0000256" key="4">
    <source>
        <dbReference type="ARBA" id="ARBA00023002"/>
    </source>
</evidence>
<dbReference type="FunFam" id="1.10.630.10:FF:000018">
    <property type="entry name" value="Cytochrome P450 monooxygenase"/>
    <property type="match status" value="1"/>
</dbReference>
<dbReference type="PRINTS" id="PR00385">
    <property type="entry name" value="P450"/>
</dbReference>
<dbReference type="GO" id="GO:0004497">
    <property type="term" value="F:monooxygenase activity"/>
    <property type="evidence" value="ECO:0007669"/>
    <property type="project" value="UniProtKB-KW"/>
</dbReference>
<dbReference type="Pfam" id="PF00067">
    <property type="entry name" value="p450"/>
    <property type="match status" value="2"/>
</dbReference>
<dbReference type="PROSITE" id="PS00086">
    <property type="entry name" value="CYTOCHROME_P450"/>
    <property type="match status" value="1"/>
</dbReference>
<keyword evidence="4 8" id="KW-0560">Oxidoreductase</keyword>
<dbReference type="EMBL" id="WIVE01000007">
    <property type="protein sequence ID" value="MQX35692.1"/>
    <property type="molecule type" value="Genomic_DNA"/>
</dbReference>
<gene>
    <name evidence="10" type="ORF">GHC57_04085</name>
</gene>
<evidence type="ECO:0000256" key="7">
    <source>
        <dbReference type="ARBA" id="ARBA00043906"/>
    </source>
</evidence>
<dbReference type="PANTHER" id="PTHR46696:SF1">
    <property type="entry name" value="CYTOCHROME P450 YJIB-RELATED"/>
    <property type="match status" value="1"/>
</dbReference>
<proteinExistence type="inferred from homology"/>
<accession>A0A7X2D3J8</accession>
<evidence type="ECO:0000313" key="11">
    <source>
        <dbReference type="Proteomes" id="UP000434582"/>
    </source>
</evidence>
<feature type="region of interest" description="Disordered" evidence="9">
    <location>
        <begin position="1"/>
        <end position="30"/>
    </location>
</feature>
<evidence type="ECO:0000256" key="6">
    <source>
        <dbReference type="ARBA" id="ARBA00023033"/>
    </source>
</evidence>
<evidence type="ECO:0000256" key="2">
    <source>
        <dbReference type="ARBA" id="ARBA00022617"/>
    </source>
</evidence>
<dbReference type="GO" id="GO:0020037">
    <property type="term" value="F:heme binding"/>
    <property type="evidence" value="ECO:0007669"/>
    <property type="project" value="InterPro"/>
</dbReference>
<comment type="caution">
    <text evidence="10">The sequence shown here is derived from an EMBL/GenBank/DDBJ whole genome shotgun (WGS) entry which is preliminary data.</text>
</comment>
<organism evidence="10 11">
    <name type="scientific">Roseospira navarrensis</name>
    <dbReference type="NCBI Taxonomy" id="140058"/>
    <lineage>
        <taxon>Bacteria</taxon>
        <taxon>Pseudomonadati</taxon>
        <taxon>Pseudomonadota</taxon>
        <taxon>Alphaproteobacteria</taxon>
        <taxon>Rhodospirillales</taxon>
        <taxon>Rhodospirillaceae</taxon>
        <taxon>Roseospira</taxon>
    </lineage>
</organism>
<evidence type="ECO:0000256" key="9">
    <source>
        <dbReference type="SAM" id="MobiDB-lite"/>
    </source>
</evidence>
<dbReference type="PANTHER" id="PTHR46696">
    <property type="entry name" value="P450, PUTATIVE (EUROFUNG)-RELATED"/>
    <property type="match status" value="1"/>
</dbReference>
<protein>
    <submittedName>
        <fullName evidence="10">Cytochrome P450</fullName>
    </submittedName>
</protein>
<comment type="similarity">
    <text evidence="1 8">Belongs to the cytochrome P450 family.</text>
</comment>
<keyword evidence="5 8" id="KW-0408">Iron</keyword>
<keyword evidence="3 8" id="KW-0479">Metal-binding</keyword>
<dbReference type="AlphaFoldDB" id="A0A7X2D3J8"/>
<dbReference type="Proteomes" id="UP000434582">
    <property type="component" value="Unassembled WGS sequence"/>
</dbReference>
<dbReference type="CDD" id="cd20625">
    <property type="entry name" value="CYP164-like"/>
    <property type="match status" value="1"/>
</dbReference>
<evidence type="ECO:0000256" key="1">
    <source>
        <dbReference type="ARBA" id="ARBA00010617"/>
    </source>
</evidence>
<evidence type="ECO:0000256" key="5">
    <source>
        <dbReference type="ARBA" id="ARBA00023004"/>
    </source>
</evidence>
<keyword evidence="2 8" id="KW-0349">Heme</keyword>
<dbReference type="OrthoDB" id="9801155at2"/>
<dbReference type="InterPro" id="IPR001128">
    <property type="entry name" value="Cyt_P450"/>
</dbReference>
<dbReference type="GO" id="GO:0016705">
    <property type="term" value="F:oxidoreductase activity, acting on paired donors, with incorporation or reduction of molecular oxygen"/>
    <property type="evidence" value="ECO:0007669"/>
    <property type="project" value="InterPro"/>
</dbReference>
<comment type="function">
    <text evidence="7">Cytochromes P450 are a group of heme-thiolate monooxygenases. They oxidize a variety of structurally unrelated compounds, including steroids, fatty acids, and xenobiotics.</text>
</comment>
<name>A0A7X2D3J8_9PROT</name>
<evidence type="ECO:0000256" key="3">
    <source>
        <dbReference type="ARBA" id="ARBA00022723"/>
    </source>
</evidence>
<keyword evidence="11" id="KW-1185">Reference proteome</keyword>
<keyword evidence="6 8" id="KW-0503">Monooxygenase</keyword>
<dbReference type="PRINTS" id="PR00359">
    <property type="entry name" value="BP450"/>
</dbReference>
<dbReference type="InterPro" id="IPR017972">
    <property type="entry name" value="Cyt_P450_CS"/>
</dbReference>
<reference evidence="10 11" key="1">
    <citation type="submission" date="2019-10" db="EMBL/GenBank/DDBJ databases">
        <title>Draft whole-genome sequence of the purple nonsulfur photosynthetic bacterium Roseospira navarrensis DSM 15114.</title>
        <authorList>
            <person name="Kyndt J.A."/>
            <person name="Meyer T.E."/>
        </authorList>
    </citation>
    <scope>NUCLEOTIDE SEQUENCE [LARGE SCALE GENOMIC DNA]</scope>
    <source>
        <strain evidence="10 11">DSM 15114</strain>
    </source>
</reference>
<dbReference type="InterPro" id="IPR002397">
    <property type="entry name" value="Cyt_P450_B"/>
</dbReference>
<dbReference type="Gene3D" id="1.10.630.10">
    <property type="entry name" value="Cytochrome P450"/>
    <property type="match status" value="1"/>
</dbReference>
<dbReference type="GO" id="GO:0005506">
    <property type="term" value="F:iron ion binding"/>
    <property type="evidence" value="ECO:0007669"/>
    <property type="project" value="InterPro"/>
</dbReference>